<gene>
    <name evidence="1" type="ORF">NCTC11546_01595</name>
</gene>
<reference evidence="1 2" key="1">
    <citation type="submission" date="2018-06" db="EMBL/GenBank/DDBJ databases">
        <authorList>
            <consortium name="Pathogen Informatics"/>
            <person name="Doyle S."/>
        </authorList>
    </citation>
    <scope>NUCLEOTIDE SEQUENCE [LARGE SCALE GENOMIC DNA]</scope>
    <source>
        <strain evidence="1 2">NCTC11546</strain>
    </source>
</reference>
<evidence type="ECO:0000313" key="2">
    <source>
        <dbReference type="Proteomes" id="UP000249891"/>
    </source>
</evidence>
<evidence type="ECO:0000313" key="1">
    <source>
        <dbReference type="EMBL" id="SQA78365.1"/>
    </source>
</evidence>
<dbReference type="NCBIfam" id="NF033205">
    <property type="entry name" value="IPExxxVDY"/>
    <property type="match status" value="1"/>
</dbReference>
<organism evidence="1 2">
    <name type="scientific">Capnocytophaga ochracea</name>
    <dbReference type="NCBI Taxonomy" id="1018"/>
    <lineage>
        <taxon>Bacteria</taxon>
        <taxon>Pseudomonadati</taxon>
        <taxon>Bacteroidota</taxon>
        <taxon>Flavobacteriia</taxon>
        <taxon>Flavobacteriales</taxon>
        <taxon>Flavobacteriaceae</taxon>
        <taxon>Capnocytophaga</taxon>
    </lineage>
</organism>
<proteinExistence type="predicted"/>
<sequence length="155" mass="17973">MAKLKLSTEFFCDYKLIALHTHLEDYQLAYFLNKTLHLQLAKTKGKACLTMSSGGQFSYYTWEDTSADIIWHCIANKLQDTQAPTAVVTLFEELPQVQYLVENEKKVDYFLKIDTEGRLDIPKILNRLREVPATTAREIAIDTLDKKYKLIFQEC</sequence>
<dbReference type="RefSeq" id="WP_128091545.1">
    <property type="nucleotide sequence ID" value="NZ_UARG01000017.1"/>
</dbReference>
<dbReference type="InterPro" id="IPR047690">
    <property type="entry name" value="IPExxxVDY_fam"/>
</dbReference>
<dbReference type="Proteomes" id="UP000249891">
    <property type="component" value="Unassembled WGS sequence"/>
</dbReference>
<name>A0A2X2RVI3_CAPOC</name>
<dbReference type="EMBL" id="UARG01000017">
    <property type="protein sequence ID" value="SQA78365.1"/>
    <property type="molecule type" value="Genomic_DNA"/>
</dbReference>
<dbReference type="AlphaFoldDB" id="A0A2X2RVI3"/>
<protein>
    <recommendedName>
        <fullName evidence="3">IPExxxVDY family protein</fullName>
    </recommendedName>
</protein>
<evidence type="ECO:0008006" key="3">
    <source>
        <dbReference type="Google" id="ProtNLM"/>
    </source>
</evidence>
<accession>A0A2X2RVI3</accession>